<comment type="caution">
    <text evidence="2">The sequence shown here is derived from an EMBL/GenBank/DDBJ whole genome shotgun (WGS) entry which is preliminary data.</text>
</comment>
<keyword evidence="3" id="KW-1185">Reference proteome</keyword>
<dbReference type="EMBL" id="JBHSQK010000037">
    <property type="protein sequence ID" value="MFC5949780.1"/>
    <property type="molecule type" value="Genomic_DNA"/>
</dbReference>
<dbReference type="Gene3D" id="3.40.50.300">
    <property type="entry name" value="P-loop containing nucleotide triphosphate hydrolases"/>
    <property type="match status" value="2"/>
</dbReference>
<protein>
    <submittedName>
        <fullName evidence="2">ATP-binding protein</fullName>
    </submittedName>
</protein>
<dbReference type="SUPFAM" id="SSF52540">
    <property type="entry name" value="P-loop containing nucleoside triphosphate hydrolases"/>
    <property type="match status" value="1"/>
</dbReference>
<proteinExistence type="predicted"/>
<keyword evidence="2" id="KW-0547">Nucleotide-binding</keyword>
<dbReference type="Proteomes" id="UP001596119">
    <property type="component" value="Unassembled WGS sequence"/>
</dbReference>
<evidence type="ECO:0000313" key="3">
    <source>
        <dbReference type="Proteomes" id="UP001596119"/>
    </source>
</evidence>
<feature type="region of interest" description="Disordered" evidence="1">
    <location>
        <begin position="1029"/>
        <end position="1063"/>
    </location>
</feature>
<dbReference type="GO" id="GO:0005524">
    <property type="term" value="F:ATP binding"/>
    <property type="evidence" value="ECO:0007669"/>
    <property type="project" value="UniProtKB-KW"/>
</dbReference>
<reference evidence="3" key="1">
    <citation type="journal article" date="2019" name="Int. J. Syst. Evol. Microbiol.">
        <title>The Global Catalogue of Microorganisms (GCM) 10K type strain sequencing project: providing services to taxonomists for standard genome sequencing and annotation.</title>
        <authorList>
            <consortium name="The Broad Institute Genomics Platform"/>
            <consortium name="The Broad Institute Genome Sequencing Center for Infectious Disease"/>
            <person name="Wu L."/>
            <person name="Ma J."/>
        </authorList>
    </citation>
    <scope>NUCLEOTIDE SEQUENCE [LARGE SCALE GENOMIC DNA]</scope>
    <source>
        <strain evidence="3">CGMCC 4.7397</strain>
    </source>
</reference>
<dbReference type="RefSeq" id="WP_379566920.1">
    <property type="nucleotide sequence ID" value="NZ_JBHSQK010000037.1"/>
</dbReference>
<organism evidence="2 3">
    <name type="scientific">Pseudonocardia lutea</name>
    <dbReference type="NCBI Taxonomy" id="2172015"/>
    <lineage>
        <taxon>Bacteria</taxon>
        <taxon>Bacillati</taxon>
        <taxon>Actinomycetota</taxon>
        <taxon>Actinomycetes</taxon>
        <taxon>Pseudonocardiales</taxon>
        <taxon>Pseudonocardiaceae</taxon>
        <taxon>Pseudonocardia</taxon>
    </lineage>
</organism>
<dbReference type="InterPro" id="IPR027417">
    <property type="entry name" value="P-loop_NTPase"/>
</dbReference>
<name>A0ABW1I8Q0_9PSEU</name>
<gene>
    <name evidence="2" type="ORF">ACFQH9_16015</name>
</gene>
<keyword evidence="2" id="KW-0067">ATP-binding</keyword>
<accession>A0ABW1I8Q0</accession>
<sequence length="1063" mass="117050">MAAREQRDPYRDGRRPAGRALRGEAKLPRFSPTIALRSIDGHVTRTATQVMAWYRLSPQAWSFRSDSQREILIRQIAAQLGELQGRWLHLRVTTRPYPVHMWAESFDKNALGRMPDVPGALGWDAFLEGEQRHLMGLSMSDKEVFLGVEVSGRSMIDRWVERAAPVLGRVVPAAVRAELSALESELNHLDALVAGSGLDGVPASASDMAWLMHRSVALGLPAPRSLSSVPVGVTRWEEEDLAAFTDGVELHQEPYAPTVKVTGRVRGQAVTRDVAVLSLGLMEGLRIPEVDDPWMQHSDRLPFPVEWSARMYIRRPEEVTGELQRQMGKVRSQIRHYTHDHDLEPPMSLARQADRVLEVEDELTSGLTRLNTRLYGWWRIAVSGPDESEAIQRAQQVLDLYSPKVQIEHPEAQYRYAREFIPGEALASTAYRRRGSVTWAAAAVPAATASVGDRRGIMLGETCTATRRPVAWDPWLAQEVRRASGLTAVVGGLGSGKSFLTGLIVYKTLRAGARWTVLDPSGPLAELTRLPELASFSRHINLLRADPGILNPYRVVAEPRFEHFADDEDPERSWRRERSLAAATRRRLVLDVLTGLLPYDVARLPHTRIVLLRAVREVGGAPDRHPGLVIDALRRHQREGEEHAGVVADFLEERRELPQAALLFPDTSRDDPWAADRDYRLTVLTMQGMTLPRPGSPREEWTDNEALAVELLNLASWLTQRTIYDADRNLRKGVALDETHFLSQVPTGKVLIDRLARDSRKFNVRALFASQLAGDLLRVSGFASLVNAVFVGRTDDEEAQTDALRLLRVPTGVGYEQMLSTLSPRPRHDDRPDDTPRQFVFADGHGGVEKIRIDLEAPHLDHVREALDTNPDASRVAVSGAPVLAADSGRAPDEPRPVGARQVVVPPGGIDLDEDLDPVDLSAPEIRTGEATRVGPGRPGWDTGVQVVPGSPEDSLDDEQLDLLDDLEEGWADLDEEAELAEPTLGAEAKLAERALNGEAELAERALNGEAELAEPTLGAEAKLAEPTLGAEAELAEPTLGAAPDAPLDAGRARSGVPGEGGR</sequence>
<evidence type="ECO:0000256" key="1">
    <source>
        <dbReference type="SAM" id="MobiDB-lite"/>
    </source>
</evidence>
<dbReference type="Pfam" id="PF12846">
    <property type="entry name" value="AAA_10"/>
    <property type="match status" value="1"/>
</dbReference>
<evidence type="ECO:0000313" key="2">
    <source>
        <dbReference type="EMBL" id="MFC5949780.1"/>
    </source>
</evidence>